<gene>
    <name evidence="1" type="ORF">C4N18_02325</name>
</gene>
<proteinExistence type="predicted"/>
<accession>A0ABM6U1F9</accession>
<evidence type="ECO:0000313" key="2">
    <source>
        <dbReference type="Proteomes" id="UP000241238"/>
    </source>
</evidence>
<dbReference type="Proteomes" id="UP000241238">
    <property type="component" value="Chromosome"/>
</dbReference>
<organism evidence="1 2">
    <name type="scientific">Fusobacterium varium ATCC 27725</name>
    <dbReference type="NCBI Taxonomy" id="469618"/>
    <lineage>
        <taxon>Bacteria</taxon>
        <taxon>Fusobacteriati</taxon>
        <taxon>Fusobacteriota</taxon>
        <taxon>Fusobacteriia</taxon>
        <taxon>Fusobacteriales</taxon>
        <taxon>Fusobacteriaceae</taxon>
        <taxon>Fusobacterium</taxon>
    </lineage>
</organism>
<keyword evidence="2" id="KW-1185">Reference proteome</keyword>
<sequence length="247" mass="28546">MIDPCTALELVKTGAGTLSQYIVSDPVTAIANLCTISGFSLRNVMGLFGFKKWGEKFKEKFPNGLETEEQETILSDCFIELEDYIKNSANFDDNVFEKIGALLIHGLENENLLTREYIRILKQLTWIELQIFLELHDVVHIENSPLSPKLPLEDVQILNIIRENLEKKYQYPKELIDNKAQNLIEVKLLKNRIFGKVINEYISKETPSQVTKEGMIINSFSIKEYQIEYKLYSDLGEAIYKLIKKEF</sequence>
<name>A0ABM6U1F9_FUSVA</name>
<protein>
    <submittedName>
        <fullName evidence="1">Uncharacterized protein</fullName>
    </submittedName>
</protein>
<evidence type="ECO:0000313" key="1">
    <source>
        <dbReference type="EMBL" id="AVQ30120.1"/>
    </source>
</evidence>
<reference evidence="2" key="1">
    <citation type="journal article" date="2018" name="MSphere">
        <title>Fusobacterium Genomics Using MinION and Illumina Sequencing Enables Genome Completion and Correction.</title>
        <authorList>
            <person name="Todd S.M."/>
            <person name="Settlage R.E."/>
            <person name="Lahmers K.K."/>
            <person name="Slade D.J."/>
        </authorList>
    </citation>
    <scope>NUCLEOTIDE SEQUENCE [LARGE SCALE GENOMIC DNA]</scope>
    <source>
        <strain evidence="2">ATCC 27725</strain>
    </source>
</reference>
<dbReference type="EMBL" id="CP028103">
    <property type="protein sequence ID" value="AVQ30120.1"/>
    <property type="molecule type" value="Genomic_DNA"/>
</dbReference>
<dbReference type="RefSeq" id="WP_005949392.1">
    <property type="nucleotide sequence ID" value="NZ_CP028103.1"/>
</dbReference>
<dbReference type="GeneID" id="77466811"/>